<comment type="PTM">
    <text evidence="5">Ubiquitinated in the presence of host E1 ubiquitin-activating enzyme, E2 ubiquitin-conjugating enzyme and ubiquitin.</text>
</comment>
<keyword evidence="4" id="KW-0843">Virulence</keyword>
<dbReference type="Gene3D" id="3.80.10.10">
    <property type="entry name" value="Ribonuclease Inhibitor"/>
    <property type="match status" value="2"/>
</dbReference>
<proteinExistence type="inferred from homology"/>
<comment type="similarity">
    <text evidence="5">Belongs to the LRR-containing bacterial E3 ligase family.</text>
</comment>
<dbReference type="EMBL" id="AP022227">
    <property type="protein sequence ID" value="BBT40000.1"/>
    <property type="molecule type" value="Genomic_DNA"/>
</dbReference>
<protein>
    <recommendedName>
        <fullName evidence="2">RING-type E3 ubiquitin transferase</fullName>
        <ecNumber evidence="2">2.3.2.27</ecNumber>
    </recommendedName>
</protein>
<dbReference type="PANTHER" id="PTHR24373:SF370">
    <property type="entry name" value="FISH-LIPS, ISOFORM E"/>
    <property type="match status" value="1"/>
</dbReference>
<keyword evidence="5" id="KW-0964">Secreted</keyword>
<dbReference type="Pfam" id="PF14496">
    <property type="entry name" value="NEL"/>
    <property type="match status" value="1"/>
</dbReference>
<reference evidence="7 8" key="1">
    <citation type="submission" date="2019-12" db="EMBL/GenBank/DDBJ databases">
        <title>complete genome sequences of Pseudomonas putida str. WP8-W18-CRE-01 isolated from wastewater treatment plant effluent.</title>
        <authorList>
            <person name="Sekizuka T."/>
            <person name="Itokawa K."/>
            <person name="Yatsu K."/>
            <person name="Inamine Y."/>
            <person name="Kuroda M."/>
        </authorList>
    </citation>
    <scope>NUCLEOTIDE SEQUENCE [LARGE SCALE GENOMIC DNA]</scope>
    <source>
        <strain evidence="7 8">WP8-W18-CRE-01</strain>
    </source>
</reference>
<gene>
    <name evidence="7" type="ORF">WP8W18C01_23410</name>
</gene>
<keyword evidence="5" id="KW-0833">Ubl conjugation pathway</keyword>
<feature type="domain" description="NEL" evidence="6">
    <location>
        <begin position="1301"/>
        <end position="1656"/>
    </location>
</feature>
<dbReference type="RefSeq" id="WP_182818943.1">
    <property type="nucleotide sequence ID" value="NZ_AP022227.1"/>
</dbReference>
<dbReference type="InterPro" id="IPR046673">
    <property type="entry name" value="ToxA_N"/>
</dbReference>
<sequence length="1656" mass="184648">MTTEPPFHHAQIVRSLPTWCKALPAQRVPDLLSRLRKDYLQADGSAHAWYTKASAEDQQALNTAIDRRDASRRTLQDALKPLKGITDFCKPLLEARLGIDQPVDQAQYHFQPFRQIIEVLTETTAAVAAQTDTARYERDPEGKPRRLSLLEAALHNFESADEAGPFSTLQRSKTDASPVTGPVAGLTAAGFVKICRDLDLGRQYQTHLSALYDGPASAWIQRLSIQASQDELRVQAWIARLREKVSDAGHAALMQLCENAAKPNSQGHTLKCWRVNLFKTPLNEVLVIGPDQVEGTNPCMVYIPGAPDAPLQEYPSASQAASDLAKRMQDTDLLRLMIGFAPHNLQGELTTKLRQALFVQKRLFGRKVRLNKKTPRLLYERVALPDAPWVTLHRDHVRRLKSDAASIAVPTADADAKSRLERLEHWLSVGLDVLNVAAMFVPLLNPIMMTIGAAQIMGSVFHGIEAWEDDDTAQALAQVESIAVDIASAATLGAGLKALKASGFVDALQSIRHDGEERLWRPDLTAYQSPVELPAELSADAQGLYTLDGKHYVRIEGHMYALEQSEHGEWSLLQPDSTDAYRPRLSHNGHGAWRLTLEQPLDWSDLQLMRRLGPVTDGLEDTDLIMAMAATGTDADVLRRVHIDGQRPPALLIDALKRLRTDQETDDVISRVRHAKPLAAYKHYALPALPTLAGWPEDHVILAFEGAESTGNATRYGAAQTAGEVQIKITRTELEQGQLSQTVISQMAPQAIRALLSGHNVNEQNASALNEILANHLAGQRASMFESLYKSRQPVLSAPAQVLARQFGGLPVDALDAIIDNASATEKQRLAAGRVSLRIAEEARRLQARARLDRALLGLNRADLANADSQRLADALAVEQPDASPDERLAAAQADRNLAARLIGQQPIKPRWRSPMRLSDGRAGYPLSGRFRFSNLLRSGRDAIHTHLQSLYPGLNREQIRTLARDMARHGDVAGQIRVLGEQRTTLAETLQNWTDTGTEDEYDNRRRLSRLLNRTWSREGGQHLHLDYLLLDTLPSLPVPFPHITELSMDSVHLQTIPEDFLQSFPNLQRLELANNPQLDTRALFRALRSAPGLRALALNRTPLQQLDAAAREVLGAMRHLHTLHISHAGLTLSVADMQMLARLPLQILQLNTNAIDLTPGLAAHFSQMTSLRELSLSDNPLGNAPLLGELHNLEGLYLDDCLLTQWPTGLTELMERQDCRLRDLQLSNNHITEFPALERILQSHFVNELRTGRRLIIWTFFDNGIPEETAERLRGAGVRILETRELLPQPPAANVPAVPPEVAPVQWLANATDAQRELWNHMFEDGAYPYLREVIERSGRSAQAPTSPQGLARQIWGLLETASQDEHLRAHLDRIASEFPTTCGDAATDGLSTLEVEVLAYDESTDGEVAGPRLFTFYGRLYRRHQVNKLASRIYATRLKRQARYLEWKNLPAMQRGPLPALPPLDPLDDIGLEQLGQSLVDDIEIRLALRQAVAARLEFPEPSHEMLYRQTAMISDHTADEVVNAVERFEEDEKSDGPRQVWIATEPSWQRFLKDRYAQDFDALTKRWQSGLDYLEYCMDSEAEPVEFLDEAVIKVLEPVLPEQPLDAAGQPRRVAVNEGVHLKATSVLLKARREEEEALLLELTKQQDPNAH</sequence>
<dbReference type="GO" id="GO:0031012">
    <property type="term" value="C:extracellular matrix"/>
    <property type="evidence" value="ECO:0007669"/>
    <property type="project" value="TreeGrafter"/>
</dbReference>
<dbReference type="EC" id="2.3.2.27" evidence="2"/>
<dbReference type="Pfam" id="PF20178">
    <property type="entry name" value="ToxA_N"/>
    <property type="match status" value="1"/>
</dbReference>
<keyword evidence="3" id="KW-0732">Signal</keyword>
<evidence type="ECO:0000313" key="8">
    <source>
        <dbReference type="Proteomes" id="UP000515680"/>
    </source>
</evidence>
<comment type="catalytic activity">
    <reaction evidence="1">
        <text>S-ubiquitinyl-[E2 ubiquitin-conjugating enzyme]-L-cysteine + [acceptor protein]-L-lysine = [E2 ubiquitin-conjugating enzyme]-L-cysteine + N(6)-ubiquitinyl-[acceptor protein]-L-lysine.</text>
        <dbReference type="EC" id="2.3.2.27"/>
    </reaction>
</comment>
<evidence type="ECO:0000256" key="3">
    <source>
        <dbReference type="ARBA" id="ARBA00022729"/>
    </source>
</evidence>
<evidence type="ECO:0000256" key="2">
    <source>
        <dbReference type="ARBA" id="ARBA00012483"/>
    </source>
</evidence>
<name>A0A6S5THX0_PSEPU</name>
<dbReference type="GO" id="GO:0016567">
    <property type="term" value="P:protein ubiquitination"/>
    <property type="evidence" value="ECO:0007669"/>
    <property type="project" value="InterPro"/>
</dbReference>
<evidence type="ECO:0000256" key="1">
    <source>
        <dbReference type="ARBA" id="ARBA00000900"/>
    </source>
</evidence>
<dbReference type="SUPFAM" id="SSF52047">
    <property type="entry name" value="RNI-like"/>
    <property type="match status" value="1"/>
</dbReference>
<dbReference type="InterPro" id="IPR001611">
    <property type="entry name" value="Leu-rich_rpt"/>
</dbReference>
<evidence type="ECO:0000259" key="6">
    <source>
        <dbReference type="PROSITE" id="PS52053"/>
    </source>
</evidence>
<organism evidence="7 8">
    <name type="scientific">Pseudomonas putida</name>
    <name type="common">Arthrobacter siderocapsulatus</name>
    <dbReference type="NCBI Taxonomy" id="303"/>
    <lineage>
        <taxon>Bacteria</taxon>
        <taxon>Pseudomonadati</taxon>
        <taxon>Pseudomonadota</taxon>
        <taxon>Gammaproteobacteria</taxon>
        <taxon>Pseudomonadales</taxon>
        <taxon>Pseudomonadaceae</taxon>
        <taxon>Pseudomonas</taxon>
    </lineage>
</organism>
<dbReference type="PROSITE" id="PS51450">
    <property type="entry name" value="LRR"/>
    <property type="match status" value="2"/>
</dbReference>
<dbReference type="InterPro" id="IPR029487">
    <property type="entry name" value="NEL_dom"/>
</dbReference>
<dbReference type="Proteomes" id="UP000515680">
    <property type="component" value="Chromosome"/>
</dbReference>
<dbReference type="PROSITE" id="PS52053">
    <property type="entry name" value="NEL"/>
    <property type="match status" value="1"/>
</dbReference>
<feature type="active site" description="Glycyl thioester intermediate" evidence="5">
    <location>
        <position position="1385"/>
    </location>
</feature>
<accession>A0A6S5THX0</accession>
<evidence type="ECO:0000256" key="4">
    <source>
        <dbReference type="ARBA" id="ARBA00023026"/>
    </source>
</evidence>
<dbReference type="Gene3D" id="1.20.58.360">
    <property type="entry name" value="Shigella T3SS effector IpaH defines"/>
    <property type="match status" value="1"/>
</dbReference>
<dbReference type="InterPro" id="IPR050328">
    <property type="entry name" value="Dev_Immune_Receptor"/>
</dbReference>
<dbReference type="GO" id="GO:0005615">
    <property type="term" value="C:extracellular space"/>
    <property type="evidence" value="ECO:0007669"/>
    <property type="project" value="TreeGrafter"/>
</dbReference>
<evidence type="ECO:0000313" key="7">
    <source>
        <dbReference type="EMBL" id="BBT40000.1"/>
    </source>
</evidence>
<dbReference type="GO" id="GO:0061630">
    <property type="term" value="F:ubiquitin protein ligase activity"/>
    <property type="evidence" value="ECO:0007669"/>
    <property type="project" value="UniProtKB-EC"/>
</dbReference>
<keyword evidence="5" id="KW-0832">Ubl conjugation</keyword>
<dbReference type="InterPro" id="IPR032675">
    <property type="entry name" value="LRR_dom_sf"/>
</dbReference>
<evidence type="ECO:0000256" key="5">
    <source>
        <dbReference type="PROSITE-ProRule" id="PRU01398"/>
    </source>
</evidence>
<keyword evidence="5" id="KW-0808">Transferase</keyword>
<dbReference type="PANTHER" id="PTHR24373">
    <property type="entry name" value="SLIT RELATED LEUCINE-RICH REPEAT NEURONAL PROTEIN"/>
    <property type="match status" value="1"/>
</dbReference>
<keyword evidence="5" id="KW-1035">Host cytoplasm</keyword>